<proteinExistence type="predicted"/>
<dbReference type="HOGENOM" id="CLU_2770085_0_0_11"/>
<dbReference type="Proteomes" id="UP000001219">
    <property type="component" value="Chromosome"/>
</dbReference>
<dbReference type="STRING" id="526226.Gbro_0550"/>
<dbReference type="RefSeq" id="WP_012832468.1">
    <property type="nucleotide sequence ID" value="NC_013441.1"/>
</dbReference>
<feature type="transmembrane region" description="Helical" evidence="1">
    <location>
        <begin position="38"/>
        <end position="57"/>
    </location>
</feature>
<accession>D0LEG2</accession>
<keyword evidence="1" id="KW-1133">Transmembrane helix</keyword>
<feature type="transmembrane region" description="Helical" evidence="1">
    <location>
        <begin position="12"/>
        <end position="32"/>
    </location>
</feature>
<evidence type="ECO:0000313" key="2">
    <source>
        <dbReference type="EMBL" id="ACY19880.1"/>
    </source>
</evidence>
<dbReference type="KEGG" id="gbr:Gbro_0550"/>
<evidence type="ECO:0000313" key="3">
    <source>
        <dbReference type="Proteomes" id="UP000001219"/>
    </source>
</evidence>
<gene>
    <name evidence="2" type="ordered locus">Gbro_0550</name>
</gene>
<keyword evidence="3" id="KW-1185">Reference proteome</keyword>
<dbReference type="eggNOG" id="ENOG5031W33">
    <property type="taxonomic scope" value="Bacteria"/>
</dbReference>
<dbReference type="AlphaFoldDB" id="D0LEG2"/>
<reference evidence="2 3" key="2">
    <citation type="journal article" date="2010" name="Stand. Genomic Sci.">
        <title>Complete genome sequence of Gordonia bronchialis type strain (3410).</title>
        <authorList>
            <person name="Ivanova N."/>
            <person name="Sikorski J."/>
            <person name="Jando M."/>
            <person name="Lapidus A."/>
            <person name="Nolan M."/>
            <person name="Lucas S."/>
            <person name="Del Rio T.G."/>
            <person name="Tice H."/>
            <person name="Copeland A."/>
            <person name="Cheng J.F."/>
            <person name="Chen F."/>
            <person name="Bruce D."/>
            <person name="Goodwin L."/>
            <person name="Pitluck S."/>
            <person name="Mavromatis K."/>
            <person name="Ovchinnikova G."/>
            <person name="Pati A."/>
            <person name="Chen A."/>
            <person name="Palaniappan K."/>
            <person name="Land M."/>
            <person name="Hauser L."/>
            <person name="Chang Y.J."/>
            <person name="Jeffries C.D."/>
            <person name="Chain P."/>
            <person name="Saunders E."/>
            <person name="Han C."/>
            <person name="Detter J.C."/>
            <person name="Brettin T."/>
            <person name="Rohde M."/>
            <person name="Goker M."/>
            <person name="Bristow J."/>
            <person name="Eisen J.A."/>
            <person name="Markowitz V."/>
            <person name="Hugenholtz P."/>
            <person name="Klenk H.P."/>
            <person name="Kyrpides N.C."/>
        </authorList>
    </citation>
    <scope>NUCLEOTIDE SEQUENCE [LARGE SCALE GENOMIC DNA]</scope>
    <source>
        <strain evidence="3">ATCC 25592 / DSM 43247 / BCRC 13721 / JCM 3198 / KCTC 3076 / NBRC 16047 / NCTC 10667</strain>
    </source>
</reference>
<keyword evidence="1" id="KW-0472">Membrane</keyword>
<protein>
    <submittedName>
        <fullName evidence="2">Uncharacterized protein</fullName>
    </submittedName>
</protein>
<dbReference type="EMBL" id="CP001802">
    <property type="protein sequence ID" value="ACY19880.1"/>
    <property type="molecule type" value="Genomic_DNA"/>
</dbReference>
<organism evidence="2 3">
    <name type="scientific">Gordonia bronchialis (strain ATCC 25592 / DSM 43247 / BCRC 13721 / JCM 3198 / KCTC 3076 / NBRC 16047 / NCTC 10667)</name>
    <name type="common">Rhodococcus bronchialis</name>
    <dbReference type="NCBI Taxonomy" id="526226"/>
    <lineage>
        <taxon>Bacteria</taxon>
        <taxon>Bacillati</taxon>
        <taxon>Actinomycetota</taxon>
        <taxon>Actinomycetes</taxon>
        <taxon>Mycobacteriales</taxon>
        <taxon>Gordoniaceae</taxon>
        <taxon>Gordonia</taxon>
    </lineage>
</organism>
<evidence type="ECO:0000256" key="1">
    <source>
        <dbReference type="SAM" id="Phobius"/>
    </source>
</evidence>
<name>D0LEG2_GORB4</name>
<keyword evidence="1" id="KW-0812">Transmembrane</keyword>
<reference evidence="3" key="1">
    <citation type="submission" date="2009-10" db="EMBL/GenBank/DDBJ databases">
        <title>The complete chromosome of Gordonia bronchialis DSM 43247.</title>
        <authorList>
            <consortium name="US DOE Joint Genome Institute (JGI-PGF)"/>
            <person name="Lucas S."/>
            <person name="Copeland A."/>
            <person name="Lapidus A."/>
            <person name="Glavina del Rio T."/>
            <person name="Dalin E."/>
            <person name="Tice H."/>
            <person name="Bruce D."/>
            <person name="Goodwin L."/>
            <person name="Pitluck S."/>
            <person name="Kyrpides N."/>
            <person name="Mavromatis K."/>
            <person name="Ivanova N."/>
            <person name="Ovchinnikova G."/>
            <person name="Saunders E."/>
            <person name="Brettin T."/>
            <person name="Detter J.C."/>
            <person name="Han C."/>
            <person name="Larimer F."/>
            <person name="Land M."/>
            <person name="Hauser L."/>
            <person name="Markowitz V."/>
            <person name="Cheng J.-F."/>
            <person name="Hugenholtz P."/>
            <person name="Woyke T."/>
            <person name="Wu D."/>
            <person name="Jando M."/>
            <person name="Schneider S."/>
            <person name="Goeker M."/>
            <person name="Klenk H.-P."/>
            <person name="Eisen J.A."/>
        </authorList>
    </citation>
    <scope>NUCLEOTIDE SEQUENCE [LARGE SCALE GENOMIC DNA]</scope>
    <source>
        <strain evidence="3">ATCC 25592 / DSM 43247 / BCRC 13721 / JCM 3198 / KCTC 3076 / NBRC 16047 / NCTC 10667</strain>
    </source>
</reference>
<sequence length="69" mass="6972">MTKQSLVSRLPAVLAMLAVLAGLAAIVAGIALGGPWRWASGAAVAVGIAAIVAPGFVKDKCDNDIEEKK</sequence>